<dbReference type="GO" id="GO:0003677">
    <property type="term" value="F:DNA binding"/>
    <property type="evidence" value="ECO:0007669"/>
    <property type="project" value="UniProtKB-UniRule"/>
</dbReference>
<dbReference type="PROSITE" id="PS50950">
    <property type="entry name" value="ZF_THAP"/>
    <property type="match status" value="1"/>
</dbReference>
<feature type="compositionally biased region" description="Basic residues" evidence="6">
    <location>
        <begin position="104"/>
        <end position="117"/>
    </location>
</feature>
<reference evidence="8" key="1">
    <citation type="journal article" date="2018" name="PLoS Negl. Trop. Dis.">
        <title>Sialome diversity of ticks revealed by RNAseq of single tick salivary glands.</title>
        <authorList>
            <person name="Perner J."/>
            <person name="Kropackova S."/>
            <person name="Kopacek P."/>
            <person name="Ribeiro J.M."/>
        </authorList>
    </citation>
    <scope>NUCLEOTIDE SEQUENCE</scope>
    <source>
        <strain evidence="8">Siblings of single egg batch collected in Ceske Budejovice</strain>
        <tissue evidence="8">Salivary glands</tissue>
    </source>
</reference>
<feature type="region of interest" description="Disordered" evidence="6">
    <location>
        <begin position="103"/>
        <end position="156"/>
    </location>
</feature>
<keyword evidence="2 5" id="KW-0863">Zinc-finger</keyword>
<evidence type="ECO:0000256" key="3">
    <source>
        <dbReference type="ARBA" id="ARBA00022833"/>
    </source>
</evidence>
<feature type="non-terminal residue" evidence="8">
    <location>
        <position position="272"/>
    </location>
</feature>
<dbReference type="AlphaFoldDB" id="A0A147BCS4"/>
<evidence type="ECO:0000256" key="5">
    <source>
        <dbReference type="PROSITE-ProRule" id="PRU00309"/>
    </source>
</evidence>
<organism evidence="8">
    <name type="scientific">Ixodes ricinus</name>
    <name type="common">Common tick</name>
    <name type="synonym">Acarus ricinus</name>
    <dbReference type="NCBI Taxonomy" id="34613"/>
    <lineage>
        <taxon>Eukaryota</taxon>
        <taxon>Metazoa</taxon>
        <taxon>Ecdysozoa</taxon>
        <taxon>Arthropoda</taxon>
        <taxon>Chelicerata</taxon>
        <taxon>Arachnida</taxon>
        <taxon>Acari</taxon>
        <taxon>Parasitiformes</taxon>
        <taxon>Ixodida</taxon>
        <taxon>Ixodoidea</taxon>
        <taxon>Ixodidae</taxon>
        <taxon>Ixodinae</taxon>
        <taxon>Ixodes</taxon>
    </lineage>
</organism>
<dbReference type="InterPro" id="IPR052224">
    <property type="entry name" value="THAP_domain_protein"/>
</dbReference>
<dbReference type="GO" id="GO:0008270">
    <property type="term" value="F:zinc ion binding"/>
    <property type="evidence" value="ECO:0007669"/>
    <property type="project" value="UniProtKB-KW"/>
</dbReference>
<proteinExistence type="predicted"/>
<accession>A0A147BCS4</accession>
<evidence type="ECO:0000256" key="6">
    <source>
        <dbReference type="SAM" id="MobiDB-lite"/>
    </source>
</evidence>
<evidence type="ECO:0000256" key="2">
    <source>
        <dbReference type="ARBA" id="ARBA00022771"/>
    </source>
</evidence>
<dbReference type="SUPFAM" id="SSF57716">
    <property type="entry name" value="Glucocorticoid receptor-like (DNA-binding domain)"/>
    <property type="match status" value="1"/>
</dbReference>
<keyword evidence="3" id="KW-0862">Zinc</keyword>
<feature type="non-terminal residue" evidence="8">
    <location>
        <position position="1"/>
    </location>
</feature>
<name>A0A147BCS4_IXORI</name>
<keyword evidence="1" id="KW-0479">Metal-binding</keyword>
<feature type="domain" description="THAP-type" evidence="7">
    <location>
        <begin position="3"/>
        <end position="96"/>
    </location>
</feature>
<feature type="compositionally biased region" description="Low complexity" evidence="6">
    <location>
        <begin position="137"/>
        <end position="152"/>
    </location>
</feature>
<evidence type="ECO:0000256" key="4">
    <source>
        <dbReference type="ARBA" id="ARBA00023125"/>
    </source>
</evidence>
<evidence type="ECO:0000256" key="1">
    <source>
        <dbReference type="ARBA" id="ARBA00022723"/>
    </source>
</evidence>
<evidence type="ECO:0000313" key="8">
    <source>
        <dbReference type="EMBL" id="JAR88155.1"/>
    </source>
</evidence>
<dbReference type="Pfam" id="PF05485">
    <property type="entry name" value="THAP"/>
    <property type="match status" value="1"/>
</dbReference>
<dbReference type="PANTHER" id="PTHR46927:SF3">
    <property type="entry name" value="THAP-TYPE DOMAIN-CONTAINING PROTEIN"/>
    <property type="match status" value="1"/>
</dbReference>
<dbReference type="EMBL" id="GEGO01007249">
    <property type="protein sequence ID" value="JAR88155.1"/>
    <property type="molecule type" value="Transcribed_RNA"/>
</dbReference>
<dbReference type="InterPro" id="IPR006612">
    <property type="entry name" value="THAP_Znf"/>
</dbReference>
<keyword evidence="4 5" id="KW-0238">DNA-binding</keyword>
<dbReference type="PANTHER" id="PTHR46927">
    <property type="entry name" value="AGAP005574-PA"/>
    <property type="match status" value="1"/>
</dbReference>
<protein>
    <recommendedName>
        <fullName evidence="7">THAP-type domain-containing protein</fullName>
    </recommendedName>
</protein>
<dbReference type="SMART" id="SM00980">
    <property type="entry name" value="THAP"/>
    <property type="match status" value="1"/>
</dbReference>
<sequence>RKMGKHCFVPNCNSGYRSCAETVSVFRAPSDPARLEKWRRAIPRADRILLSCDHVCAKHFPPEMVSRSYYGELDGKVLLDAPKKPVLSVDAVPSIFPGCPTYLTRHKKPRKPPRKRVPATTSVCKRRHSKSSVTNVSLESSRASSTSAGSPAEVVYPEHDDPQTAGRVKDHSLISAVLRHPYCVLSVMIPEQQQSRVRDDALIPAALHHPWCILNMVILKQEEDIVGEFTKMLQRLTVRAVVPWDTNSVWERHTMLHRRTSSLPYRLIAARL</sequence>
<evidence type="ECO:0000259" key="7">
    <source>
        <dbReference type="PROSITE" id="PS50950"/>
    </source>
</evidence>